<accession>A0A2T6BCM2</accession>
<feature type="transmembrane region" description="Helical" evidence="1">
    <location>
        <begin position="109"/>
        <end position="129"/>
    </location>
</feature>
<organism evidence="3 4">
    <name type="scientific">Litoreibacter ponti</name>
    <dbReference type="NCBI Taxonomy" id="1510457"/>
    <lineage>
        <taxon>Bacteria</taxon>
        <taxon>Pseudomonadati</taxon>
        <taxon>Pseudomonadota</taxon>
        <taxon>Alphaproteobacteria</taxon>
        <taxon>Rhodobacterales</taxon>
        <taxon>Roseobacteraceae</taxon>
        <taxon>Litoreibacter</taxon>
    </lineage>
</organism>
<evidence type="ECO:0000259" key="2">
    <source>
        <dbReference type="Pfam" id="PF07885"/>
    </source>
</evidence>
<name>A0A2T6BCM2_9RHOB</name>
<dbReference type="Proteomes" id="UP000243978">
    <property type="component" value="Unassembled WGS sequence"/>
</dbReference>
<evidence type="ECO:0000313" key="3">
    <source>
        <dbReference type="EMBL" id="PTX53810.1"/>
    </source>
</evidence>
<dbReference type="Pfam" id="PF07885">
    <property type="entry name" value="Ion_trans_2"/>
    <property type="match status" value="1"/>
</dbReference>
<proteinExistence type="predicted"/>
<dbReference type="AlphaFoldDB" id="A0A2T6BCM2"/>
<dbReference type="RefSeq" id="WP_107847487.1">
    <property type="nucleotide sequence ID" value="NZ_QBKS01000003.1"/>
</dbReference>
<gene>
    <name evidence="3" type="ORF">C8N43_3853</name>
</gene>
<protein>
    <submittedName>
        <fullName evidence="3">Ion channel</fullName>
    </submittedName>
</protein>
<keyword evidence="1" id="KW-0472">Membrane</keyword>
<feature type="transmembrane region" description="Helical" evidence="1">
    <location>
        <begin position="6"/>
        <end position="25"/>
    </location>
</feature>
<evidence type="ECO:0000313" key="4">
    <source>
        <dbReference type="Proteomes" id="UP000243978"/>
    </source>
</evidence>
<reference evidence="3 4" key="1">
    <citation type="submission" date="2018-04" db="EMBL/GenBank/DDBJ databases">
        <title>Genomic Encyclopedia of Archaeal and Bacterial Type Strains, Phase II (KMG-II): from individual species to whole genera.</title>
        <authorList>
            <person name="Goeker M."/>
        </authorList>
    </citation>
    <scope>NUCLEOTIDE SEQUENCE [LARGE SCALE GENOMIC DNA]</scope>
    <source>
        <strain evidence="3 4">DSM 100977</strain>
    </source>
</reference>
<comment type="caution">
    <text evidence="3">The sequence shown here is derived from an EMBL/GenBank/DDBJ whole genome shotgun (WGS) entry which is preliminary data.</text>
</comment>
<feature type="domain" description="Potassium channel" evidence="2">
    <location>
        <begin position="68"/>
        <end position="132"/>
    </location>
</feature>
<feature type="transmembrane region" description="Helical" evidence="1">
    <location>
        <begin position="46"/>
        <end position="71"/>
    </location>
</feature>
<keyword evidence="1" id="KW-0812">Transmembrane</keyword>
<dbReference type="Gene3D" id="1.10.287.70">
    <property type="match status" value="1"/>
</dbReference>
<sequence>MFFALFVGSAMMIGSLGISIALFSVASRMLRWLDHTKAFGYARLPLFFDLTIAALWILLVLTSSVWGWAALYLSLDLFDGLEPALYFAIASFTTVGYGDVVLEPGWRLLAGMTATHGLLTFGLFTAFLVEAFNFPTRTRRS</sequence>
<dbReference type="InterPro" id="IPR013099">
    <property type="entry name" value="K_chnl_dom"/>
</dbReference>
<evidence type="ECO:0000256" key="1">
    <source>
        <dbReference type="SAM" id="Phobius"/>
    </source>
</evidence>
<keyword evidence="1" id="KW-1133">Transmembrane helix</keyword>
<dbReference type="OrthoDB" id="2974133at2"/>
<keyword evidence="4" id="KW-1185">Reference proteome</keyword>
<dbReference type="EMBL" id="QBKS01000003">
    <property type="protein sequence ID" value="PTX53810.1"/>
    <property type="molecule type" value="Genomic_DNA"/>
</dbReference>
<dbReference type="SUPFAM" id="SSF81324">
    <property type="entry name" value="Voltage-gated potassium channels"/>
    <property type="match status" value="1"/>
</dbReference>